<evidence type="ECO:0000313" key="4">
    <source>
        <dbReference type="Proteomes" id="UP001206128"/>
    </source>
</evidence>
<protein>
    <submittedName>
        <fullName evidence="3">Tetratrico peptide repeat-containing protein</fullName>
    </submittedName>
</protein>
<feature type="repeat" description="TPR" evidence="1">
    <location>
        <begin position="82"/>
        <end position="115"/>
    </location>
</feature>
<comment type="caution">
    <text evidence="3">The sequence shown here is derived from an EMBL/GenBank/DDBJ whole genome shotgun (WGS) entry which is preliminary data.</text>
</comment>
<keyword evidence="1" id="KW-0802">TPR repeat</keyword>
<evidence type="ECO:0000313" key="3">
    <source>
        <dbReference type="EMBL" id="MCP2163847.1"/>
    </source>
</evidence>
<dbReference type="Proteomes" id="UP001206128">
    <property type="component" value="Unassembled WGS sequence"/>
</dbReference>
<dbReference type="Pfam" id="PF12688">
    <property type="entry name" value="TPR_5"/>
    <property type="match status" value="1"/>
</dbReference>
<organism evidence="3 4">
    <name type="scientific">Goodfellowiella coeruleoviolacea</name>
    <dbReference type="NCBI Taxonomy" id="334858"/>
    <lineage>
        <taxon>Bacteria</taxon>
        <taxon>Bacillati</taxon>
        <taxon>Actinomycetota</taxon>
        <taxon>Actinomycetes</taxon>
        <taxon>Pseudonocardiales</taxon>
        <taxon>Pseudonocardiaceae</taxon>
        <taxon>Goodfellowiella</taxon>
    </lineage>
</organism>
<proteinExistence type="predicted"/>
<dbReference type="Gene3D" id="1.25.40.10">
    <property type="entry name" value="Tetratricopeptide repeat domain"/>
    <property type="match status" value="1"/>
</dbReference>
<sequence length="173" mass="18929">MTSMSEPSPHAEALAEVIAARQAGDPERARDLVLRLVERAPDDVHVAYQAAWVHDLLGLEADAVPHYVRALARPGLPAEDRRGALLGLGSTYRTLGRYPEAVATLEQGVAEFPEHRPLRVFLAMAQHNAGRSKQAVESLLTLLVETTSDPEIAGYQQAIARYAEDLDRTWPSS</sequence>
<gene>
    <name evidence="3" type="ORF">LX83_000687</name>
</gene>
<name>A0AAE3G8Y2_9PSEU</name>
<keyword evidence="4" id="KW-1185">Reference proteome</keyword>
<dbReference type="InterPro" id="IPR011990">
    <property type="entry name" value="TPR-like_helical_dom_sf"/>
</dbReference>
<feature type="domain" description="Tetratrico peptide repeat group 5" evidence="2">
    <location>
        <begin position="45"/>
        <end position="166"/>
    </location>
</feature>
<dbReference type="EMBL" id="JAMTCK010000001">
    <property type="protein sequence ID" value="MCP2163847.1"/>
    <property type="molecule type" value="Genomic_DNA"/>
</dbReference>
<dbReference type="SUPFAM" id="SSF48452">
    <property type="entry name" value="TPR-like"/>
    <property type="match status" value="1"/>
</dbReference>
<reference evidence="3" key="1">
    <citation type="submission" date="2022-06" db="EMBL/GenBank/DDBJ databases">
        <title>Genomic Encyclopedia of Archaeal and Bacterial Type Strains, Phase II (KMG-II): from individual species to whole genera.</title>
        <authorList>
            <person name="Goeker M."/>
        </authorList>
    </citation>
    <scope>NUCLEOTIDE SEQUENCE</scope>
    <source>
        <strain evidence="3">DSM 43935</strain>
    </source>
</reference>
<dbReference type="PROSITE" id="PS50005">
    <property type="entry name" value="TPR"/>
    <property type="match status" value="1"/>
</dbReference>
<dbReference type="InterPro" id="IPR019734">
    <property type="entry name" value="TPR_rpt"/>
</dbReference>
<evidence type="ECO:0000259" key="2">
    <source>
        <dbReference type="Pfam" id="PF12688"/>
    </source>
</evidence>
<accession>A0AAE3G8Y2</accession>
<dbReference type="InterPro" id="IPR041656">
    <property type="entry name" value="TPR_5"/>
</dbReference>
<evidence type="ECO:0000256" key="1">
    <source>
        <dbReference type="PROSITE-ProRule" id="PRU00339"/>
    </source>
</evidence>
<dbReference type="AlphaFoldDB" id="A0AAE3G8Y2"/>